<dbReference type="PANTHER" id="PTHR32089">
    <property type="entry name" value="METHYL-ACCEPTING CHEMOTAXIS PROTEIN MCPB"/>
    <property type="match status" value="1"/>
</dbReference>
<dbReference type="SMART" id="SM00283">
    <property type="entry name" value="MA"/>
    <property type="match status" value="1"/>
</dbReference>
<keyword evidence="5" id="KW-0472">Membrane</keyword>
<dbReference type="Gene3D" id="1.10.287.950">
    <property type="entry name" value="Methyl-accepting chemotaxis protein"/>
    <property type="match status" value="1"/>
</dbReference>
<evidence type="ECO:0000256" key="1">
    <source>
        <dbReference type="ARBA" id="ARBA00004370"/>
    </source>
</evidence>
<evidence type="ECO:0000256" key="3">
    <source>
        <dbReference type="ARBA" id="ARBA00029447"/>
    </source>
</evidence>
<dbReference type="GO" id="GO:0007165">
    <property type="term" value="P:signal transduction"/>
    <property type="evidence" value="ECO:0007669"/>
    <property type="project" value="UniProtKB-KW"/>
</dbReference>
<evidence type="ECO:0000259" key="7">
    <source>
        <dbReference type="PROSITE" id="PS50885"/>
    </source>
</evidence>
<comment type="similarity">
    <text evidence="3">Belongs to the methyl-accepting chemotaxis (MCP) protein family.</text>
</comment>
<dbReference type="InterPro" id="IPR004089">
    <property type="entry name" value="MCPsignal_dom"/>
</dbReference>
<sequence>MRIKAKLNIFFGILFAVSVFTAVCLGIKLSAAKSASAVQDERTRQILTVNTLKTYNSGIALAAMDMIVDKASGTIAPELVDEVGTFYKDIDEMKEQIRGYAATDEEKADIEKILTNFENQKTLVTGELFDAVRNGADETVFASLDDRIDTLASENDQAIEYLTSLITNEYEIASDANRTAVNSAAFWVFFTSTVIAVLSAVIYVLVNLQVVRKLYDFINILKEFTGGKGDLTKRINIHSKDEIGEMAGHFNTFVGNIQEIVSEVKSNSEGVSASAEELNSTMKHMTETFMENSRQVESIASAISEISATSDVMVDNIQQAAVPLNEAVESTKDGAEKLEQVKKGMDSITKSTSRLAETIENLTTSSGQIGEILNVISDIADQTNLLALNAAIEAARAGEAGRGFAVVADEVRKLAERTQSATSEIDTIIRTFIADTRSASGEMGDAEKNIELGNRLIEQTDASFRKIVDAINEVNLSNGAVRLAIGEQSEGIQNVNENAVQMSQGLESNVNTMGEVNSTIDQLAQQAVHLNNVVERFKV</sequence>
<feature type="domain" description="HAMP" evidence="7">
    <location>
        <begin position="208"/>
        <end position="262"/>
    </location>
</feature>
<dbReference type="Pfam" id="PF00015">
    <property type="entry name" value="MCPsignal"/>
    <property type="match status" value="1"/>
</dbReference>
<keyword evidence="9" id="KW-1185">Reference proteome</keyword>
<evidence type="ECO:0000256" key="2">
    <source>
        <dbReference type="ARBA" id="ARBA00023224"/>
    </source>
</evidence>
<dbReference type="SUPFAM" id="SSF58104">
    <property type="entry name" value="Methyl-accepting chemotaxis protein (MCP) signaling domain"/>
    <property type="match status" value="1"/>
</dbReference>
<dbReference type="PRINTS" id="PR00260">
    <property type="entry name" value="CHEMTRNSDUCR"/>
</dbReference>
<feature type="domain" description="Methyl-accepting transducer" evidence="6">
    <location>
        <begin position="267"/>
        <end position="503"/>
    </location>
</feature>
<dbReference type="CDD" id="cd11386">
    <property type="entry name" value="MCP_signal"/>
    <property type="match status" value="1"/>
</dbReference>
<dbReference type="OrthoDB" id="8613753at2"/>
<name>A0A4R1K8U2_9BACT</name>
<evidence type="ECO:0000256" key="5">
    <source>
        <dbReference type="SAM" id="Phobius"/>
    </source>
</evidence>
<dbReference type="SMART" id="SM00304">
    <property type="entry name" value="HAMP"/>
    <property type="match status" value="1"/>
</dbReference>
<comment type="caution">
    <text evidence="8">The sequence shown here is derived from an EMBL/GenBank/DDBJ whole genome shotgun (WGS) entry which is preliminary data.</text>
</comment>
<dbReference type="PROSITE" id="PS50885">
    <property type="entry name" value="HAMP"/>
    <property type="match status" value="1"/>
</dbReference>
<dbReference type="FunFam" id="1.10.287.950:FF:000001">
    <property type="entry name" value="Methyl-accepting chemotaxis sensory transducer"/>
    <property type="match status" value="1"/>
</dbReference>
<dbReference type="GO" id="GO:0006935">
    <property type="term" value="P:chemotaxis"/>
    <property type="evidence" value="ECO:0007669"/>
    <property type="project" value="InterPro"/>
</dbReference>
<organism evidence="8 9">
    <name type="scientific">Seleniivibrio woodruffii</name>
    <dbReference type="NCBI Taxonomy" id="1078050"/>
    <lineage>
        <taxon>Bacteria</taxon>
        <taxon>Pseudomonadati</taxon>
        <taxon>Deferribacterota</taxon>
        <taxon>Deferribacteres</taxon>
        <taxon>Deferribacterales</taxon>
        <taxon>Geovibrionaceae</taxon>
        <taxon>Seleniivibrio</taxon>
    </lineage>
</organism>
<protein>
    <submittedName>
        <fullName evidence="8">Methyl-accepting chemotaxis protein</fullName>
    </submittedName>
</protein>
<dbReference type="Pfam" id="PF00672">
    <property type="entry name" value="HAMP"/>
    <property type="match status" value="1"/>
</dbReference>
<dbReference type="RefSeq" id="WP_132873105.1">
    <property type="nucleotide sequence ID" value="NZ_SMGG01000004.1"/>
</dbReference>
<evidence type="ECO:0000259" key="6">
    <source>
        <dbReference type="PROSITE" id="PS50111"/>
    </source>
</evidence>
<gene>
    <name evidence="8" type="ORF">C8D98_1290</name>
</gene>
<dbReference type="PROSITE" id="PS50111">
    <property type="entry name" value="CHEMOTAXIS_TRANSDUC_2"/>
    <property type="match status" value="1"/>
</dbReference>
<dbReference type="Proteomes" id="UP000294614">
    <property type="component" value="Unassembled WGS sequence"/>
</dbReference>
<evidence type="ECO:0000313" key="8">
    <source>
        <dbReference type="EMBL" id="TCK60417.1"/>
    </source>
</evidence>
<accession>A0A4R1K8U2</accession>
<dbReference type="AlphaFoldDB" id="A0A4R1K8U2"/>
<dbReference type="EMBL" id="SMGG01000004">
    <property type="protein sequence ID" value="TCK60417.1"/>
    <property type="molecule type" value="Genomic_DNA"/>
</dbReference>
<evidence type="ECO:0000256" key="4">
    <source>
        <dbReference type="PROSITE-ProRule" id="PRU00284"/>
    </source>
</evidence>
<proteinExistence type="inferred from homology"/>
<keyword evidence="5" id="KW-1133">Transmembrane helix</keyword>
<keyword evidence="2 4" id="KW-0807">Transducer</keyword>
<feature type="transmembrane region" description="Helical" evidence="5">
    <location>
        <begin position="184"/>
        <end position="206"/>
    </location>
</feature>
<dbReference type="CDD" id="cd06225">
    <property type="entry name" value="HAMP"/>
    <property type="match status" value="1"/>
</dbReference>
<dbReference type="GO" id="GO:0004888">
    <property type="term" value="F:transmembrane signaling receptor activity"/>
    <property type="evidence" value="ECO:0007669"/>
    <property type="project" value="InterPro"/>
</dbReference>
<dbReference type="InterPro" id="IPR004090">
    <property type="entry name" value="Chemotax_Me-accpt_rcpt"/>
</dbReference>
<keyword evidence="5" id="KW-0812">Transmembrane</keyword>
<dbReference type="InterPro" id="IPR003660">
    <property type="entry name" value="HAMP_dom"/>
</dbReference>
<dbReference type="GO" id="GO:0016020">
    <property type="term" value="C:membrane"/>
    <property type="evidence" value="ECO:0007669"/>
    <property type="project" value="UniProtKB-SubCell"/>
</dbReference>
<comment type="subcellular location">
    <subcellularLocation>
        <location evidence="1">Membrane</location>
    </subcellularLocation>
</comment>
<dbReference type="PANTHER" id="PTHR32089:SF112">
    <property type="entry name" value="LYSOZYME-LIKE PROTEIN-RELATED"/>
    <property type="match status" value="1"/>
</dbReference>
<evidence type="ECO:0000313" key="9">
    <source>
        <dbReference type="Proteomes" id="UP000294614"/>
    </source>
</evidence>
<reference evidence="8 9" key="1">
    <citation type="submission" date="2019-03" db="EMBL/GenBank/DDBJ databases">
        <title>Genomic Encyclopedia of Type Strains, Phase IV (KMG-IV): sequencing the most valuable type-strain genomes for metagenomic binning, comparative biology and taxonomic classification.</title>
        <authorList>
            <person name="Goeker M."/>
        </authorList>
    </citation>
    <scope>NUCLEOTIDE SEQUENCE [LARGE SCALE GENOMIC DNA]</scope>
    <source>
        <strain evidence="8 9">DSM 24984</strain>
    </source>
</reference>